<dbReference type="Proteomes" id="UP000002481">
    <property type="component" value="Chromosome"/>
</dbReference>
<gene>
    <name evidence="1" type="ordered locus">SAV1995</name>
</gene>
<dbReference type="HOGENOM" id="CLU_1513800_0_0_9"/>
<evidence type="ECO:0000313" key="2">
    <source>
        <dbReference type="Proteomes" id="UP000002481"/>
    </source>
</evidence>
<dbReference type="AlphaFoldDB" id="A0A0H3JSC8"/>
<name>A0A0H3JSC8_STAAM</name>
<dbReference type="KEGG" id="sav:SAV1995"/>
<proteinExistence type="predicted"/>
<dbReference type="RefSeq" id="WP_000351243.1">
    <property type="nucleotide sequence ID" value="NC_002758.2"/>
</dbReference>
<organism evidence="1 2">
    <name type="scientific">Staphylococcus aureus (strain Mu50 / ATCC 700699)</name>
    <dbReference type="NCBI Taxonomy" id="158878"/>
    <lineage>
        <taxon>Bacteria</taxon>
        <taxon>Bacillati</taxon>
        <taxon>Bacillota</taxon>
        <taxon>Bacilli</taxon>
        <taxon>Bacillales</taxon>
        <taxon>Staphylococcaceae</taxon>
        <taxon>Staphylococcus</taxon>
    </lineage>
</organism>
<dbReference type="EMBL" id="BA000017">
    <property type="protein sequence ID" value="BAB58157.1"/>
    <property type="molecule type" value="Genomic_DNA"/>
</dbReference>
<dbReference type="GeneID" id="66840219"/>
<sequence length="179" mass="20935">MDIIAICIAIFSFLLTALKYYLDYMKDSLNIDVIPTRSFNYLVDDKSSYNDITFINFTKFPISVIDVEFDIKNKVNEQKTFKPIRYKDKNYSIPFTLGPYESVECTFLLEEYPVIWEWDVTIKVTTNKGIYIKPVIIESRTEHRESEPQVTELTSANKVSALSNPKDGFLKKFLYHLKP</sequence>
<protein>
    <submittedName>
        <fullName evidence="1">Phi PVL orf 33-like protein</fullName>
    </submittedName>
</protein>
<reference evidence="1 2" key="1">
    <citation type="journal article" date="2001" name="Lancet">
        <title>Whole genome sequencing of meticillin-resistant Staphylococcus aureus.</title>
        <authorList>
            <person name="Kuroda M."/>
            <person name="Ohta T."/>
            <person name="Uchiyama I."/>
            <person name="Baba T."/>
            <person name="Yuzawa H."/>
            <person name="Kobayashi I."/>
            <person name="Cui L."/>
            <person name="Oguchi A."/>
            <person name="Aoki K."/>
            <person name="Nagai Y."/>
            <person name="Lian J."/>
            <person name="Ito T."/>
            <person name="Kanamori M."/>
            <person name="Matsumaru H."/>
            <person name="Maruyama A."/>
            <person name="Murakami H."/>
            <person name="Hosoyama A."/>
            <person name="Mizutani-Ui Y."/>
            <person name="Takahashi N.K."/>
            <person name="Sawano T."/>
            <person name="Inoue R."/>
            <person name="Kaito C."/>
            <person name="Sekimizu K."/>
            <person name="Hirakawa H."/>
            <person name="Kuhara S."/>
            <person name="Goto S."/>
            <person name="Yabuzaki J."/>
            <person name="Kanehisa M."/>
            <person name="Yamashita A."/>
            <person name="Oshima K."/>
            <person name="Furuya K."/>
            <person name="Yoshino C."/>
            <person name="Shiba T."/>
            <person name="Hattori M."/>
            <person name="Ogasawara N."/>
            <person name="Hayashi H."/>
            <person name="Hiramatsu K."/>
        </authorList>
    </citation>
    <scope>NUCLEOTIDE SEQUENCE [LARGE SCALE GENOMIC DNA]</scope>
    <source>
        <strain evidence="2">Mu50 / ATCC 700699</strain>
    </source>
</reference>
<evidence type="ECO:0000313" key="1">
    <source>
        <dbReference type="EMBL" id="BAB58157.1"/>
    </source>
</evidence>
<accession>A0A0H3JSC8</accession>